<feature type="compositionally biased region" description="Low complexity" evidence="15">
    <location>
        <begin position="28"/>
        <end position="37"/>
    </location>
</feature>
<evidence type="ECO:0000256" key="10">
    <source>
        <dbReference type="ARBA" id="ARBA00023163"/>
    </source>
</evidence>
<evidence type="ECO:0000256" key="1">
    <source>
        <dbReference type="ARBA" id="ARBA00004123"/>
    </source>
</evidence>
<dbReference type="EnsemblFungi" id="MAPG_03738T0">
    <property type="protein sequence ID" value="MAPG_03738T0"/>
    <property type="gene ID" value="MAPG_03738"/>
</dbReference>
<feature type="compositionally biased region" description="Low complexity" evidence="15">
    <location>
        <begin position="72"/>
        <end position="84"/>
    </location>
</feature>
<feature type="region of interest" description="Disordered" evidence="15">
    <location>
        <begin position="678"/>
        <end position="740"/>
    </location>
</feature>
<dbReference type="Proteomes" id="UP000011715">
    <property type="component" value="Unassembled WGS sequence"/>
</dbReference>
<evidence type="ECO:0000256" key="12">
    <source>
        <dbReference type="ARBA" id="ARBA00023315"/>
    </source>
</evidence>
<comment type="similarity">
    <text evidence="2">Belongs to the MYST (SAS/MOZ) family.</text>
</comment>
<gene>
    <name evidence="17" type="ORF">MAPG_03738</name>
</gene>
<evidence type="ECO:0000256" key="11">
    <source>
        <dbReference type="ARBA" id="ARBA00023242"/>
    </source>
</evidence>
<dbReference type="EMBL" id="GL876968">
    <property type="protein sequence ID" value="KLU84699.1"/>
    <property type="molecule type" value="Genomic_DNA"/>
</dbReference>
<evidence type="ECO:0000259" key="16">
    <source>
        <dbReference type="PROSITE" id="PS51726"/>
    </source>
</evidence>
<dbReference type="GO" id="GO:0005634">
    <property type="term" value="C:nucleus"/>
    <property type="evidence" value="ECO:0007669"/>
    <property type="project" value="UniProtKB-SubCell"/>
</dbReference>
<organism evidence="18 19">
    <name type="scientific">Magnaporthiopsis poae (strain ATCC 64411 / 73-15)</name>
    <name type="common">Kentucky bluegrass fungus</name>
    <name type="synonym">Magnaporthe poae</name>
    <dbReference type="NCBI Taxonomy" id="644358"/>
    <lineage>
        <taxon>Eukaryota</taxon>
        <taxon>Fungi</taxon>
        <taxon>Dikarya</taxon>
        <taxon>Ascomycota</taxon>
        <taxon>Pezizomycotina</taxon>
        <taxon>Sordariomycetes</taxon>
        <taxon>Sordariomycetidae</taxon>
        <taxon>Magnaporthales</taxon>
        <taxon>Magnaporthaceae</taxon>
        <taxon>Magnaporthiopsis</taxon>
    </lineage>
</organism>
<evidence type="ECO:0000256" key="13">
    <source>
        <dbReference type="ARBA" id="ARBA00045805"/>
    </source>
</evidence>
<dbReference type="GO" id="GO:0046972">
    <property type="term" value="F:histone H4K16 acetyltransferase activity"/>
    <property type="evidence" value="ECO:0007669"/>
    <property type="project" value="TreeGrafter"/>
</dbReference>
<feature type="compositionally biased region" description="Low complexity" evidence="15">
    <location>
        <begin position="329"/>
        <end position="344"/>
    </location>
</feature>
<keyword evidence="10" id="KW-0804">Transcription</keyword>
<dbReference type="InterPro" id="IPR050603">
    <property type="entry name" value="MYST_HAT"/>
</dbReference>
<evidence type="ECO:0000256" key="4">
    <source>
        <dbReference type="ARBA" id="ARBA00022679"/>
    </source>
</evidence>
<keyword evidence="4 17" id="KW-0808">Transferase</keyword>
<reference evidence="19" key="2">
    <citation type="submission" date="2010-05" db="EMBL/GenBank/DDBJ databases">
        <title>The genome sequence of Magnaporthe poae strain ATCC 64411.</title>
        <authorList>
            <person name="Ma L.-J."/>
            <person name="Dead R."/>
            <person name="Young S."/>
            <person name="Zeng Q."/>
            <person name="Koehrsen M."/>
            <person name="Alvarado L."/>
            <person name="Berlin A."/>
            <person name="Chapman S.B."/>
            <person name="Chen Z."/>
            <person name="Freedman E."/>
            <person name="Gellesch M."/>
            <person name="Goldberg J."/>
            <person name="Griggs A."/>
            <person name="Gujja S."/>
            <person name="Heilman E.R."/>
            <person name="Heiman D."/>
            <person name="Hepburn T."/>
            <person name="Howarth C."/>
            <person name="Jen D."/>
            <person name="Larson L."/>
            <person name="Mehta T."/>
            <person name="Neiman D."/>
            <person name="Pearson M."/>
            <person name="Roberts A."/>
            <person name="Saif S."/>
            <person name="Shea T."/>
            <person name="Shenoy N."/>
            <person name="Sisk P."/>
            <person name="Stolte C."/>
            <person name="Sykes S."/>
            <person name="Walk T."/>
            <person name="White J."/>
            <person name="Yandava C."/>
            <person name="Haas B."/>
            <person name="Nusbaum C."/>
            <person name="Birren B."/>
        </authorList>
    </citation>
    <scope>NUCLEOTIDE SEQUENCE [LARGE SCALE GENOMIC DNA]</scope>
    <source>
        <strain evidence="19">ATCC 64411 / 73-15</strain>
    </source>
</reference>
<evidence type="ECO:0000256" key="7">
    <source>
        <dbReference type="ARBA" id="ARBA00022833"/>
    </source>
</evidence>
<protein>
    <recommendedName>
        <fullName evidence="3">histone acetyltransferase</fullName>
        <ecNumber evidence="3">2.3.1.48</ecNumber>
    </recommendedName>
</protein>
<comment type="function">
    <text evidence="13">Catalytic component of the NuA4 histone acetyltransferase (HAT) complex which is involved in epigenetic transcriptional activation of selected genes principally by acetylation of nucleosomal histones H4, H3, H2B, H2A and H2A variant H2A.Z. Acetylates histone H4 to form H4K5ac, H4K8ac, H4K12ac and H4K16ac, histone H3 to form H3K14ac, and histone H2A to form H2AK4ac and H2AK7ac. The NuA4 complex is involved in the DNA damage response and is required for chromosome segregation. The NuA4 complex plays a direct role in repair of DNA double-strand breaks (DSBs) through homologous recombination. Recruitment to promoters depends on H3K4me. Also acetylates non-histone proteins. In addition to protein acetyltransferase, can use different acyl-CoA substrates, such as 2-hydroxyisobutanoyl-CoA (2-hydroxyisobutyryl-CoA) or (2E)-butenoyl-CoA (crotonyl-CoA), and is able to mediate protein 2-hydroxyisobutyrylation and crotonylation, respectively.</text>
</comment>
<evidence type="ECO:0000256" key="8">
    <source>
        <dbReference type="ARBA" id="ARBA00022990"/>
    </source>
</evidence>
<reference evidence="18" key="4">
    <citation type="journal article" date="2015" name="G3 (Bethesda)">
        <title>Genome sequences of three phytopathogenic species of the Magnaporthaceae family of fungi.</title>
        <authorList>
            <person name="Okagaki L.H."/>
            <person name="Nunes C.C."/>
            <person name="Sailsbery J."/>
            <person name="Clay B."/>
            <person name="Brown D."/>
            <person name="John T."/>
            <person name="Oh Y."/>
            <person name="Young N."/>
            <person name="Fitzgerald M."/>
            <person name="Haas B.J."/>
            <person name="Zeng Q."/>
            <person name="Young S."/>
            <person name="Adiconis X."/>
            <person name="Fan L."/>
            <person name="Levin J.Z."/>
            <person name="Mitchell T.K."/>
            <person name="Okubara P.A."/>
            <person name="Farman M.L."/>
            <person name="Kohn L.M."/>
            <person name="Birren B."/>
            <person name="Ma L.-J."/>
            <person name="Dean R.A."/>
        </authorList>
    </citation>
    <scope>NUCLEOTIDE SEQUENCE</scope>
    <source>
        <strain evidence="18">ATCC 64411 / 73-15</strain>
    </source>
</reference>
<comment type="subcellular location">
    <subcellularLocation>
        <location evidence="1">Nucleus</location>
    </subcellularLocation>
</comment>
<dbReference type="VEuPathDB" id="FungiDB:MAPG_03738"/>
<dbReference type="CDD" id="cd04301">
    <property type="entry name" value="NAT_SF"/>
    <property type="match status" value="1"/>
</dbReference>
<dbReference type="InterPro" id="IPR016181">
    <property type="entry name" value="Acyl_CoA_acyltransferase"/>
</dbReference>
<keyword evidence="5" id="KW-0479">Metal-binding</keyword>
<evidence type="ECO:0000313" key="19">
    <source>
        <dbReference type="Proteomes" id="UP000011715"/>
    </source>
</evidence>
<feature type="compositionally biased region" description="Low complexity" evidence="15">
    <location>
        <begin position="145"/>
        <end position="179"/>
    </location>
</feature>
<dbReference type="OMA" id="WITPEDC"/>
<reference evidence="18" key="5">
    <citation type="submission" date="2015-06" db="UniProtKB">
        <authorList>
            <consortium name="EnsemblFungi"/>
        </authorList>
    </citation>
    <scope>IDENTIFICATION</scope>
    <source>
        <strain evidence="18">ATCC 64411</strain>
    </source>
</reference>
<dbReference type="InterPro" id="IPR036388">
    <property type="entry name" value="WH-like_DNA-bd_sf"/>
</dbReference>
<feature type="compositionally biased region" description="Polar residues" evidence="15">
    <location>
        <begin position="530"/>
        <end position="539"/>
    </location>
</feature>
<dbReference type="PANTHER" id="PTHR10615">
    <property type="entry name" value="HISTONE ACETYLTRANSFERASE"/>
    <property type="match status" value="1"/>
</dbReference>
<dbReference type="eggNOG" id="KOG2747">
    <property type="taxonomic scope" value="Eukaryota"/>
</dbReference>
<reference evidence="17" key="1">
    <citation type="submission" date="2010-05" db="EMBL/GenBank/DDBJ databases">
        <title>The Genome Sequence of Magnaporthe poae strain ATCC 64411.</title>
        <authorList>
            <consortium name="The Broad Institute Genome Sequencing Platform"/>
            <consortium name="Broad Institute Genome Sequencing Center for Infectious Disease"/>
            <person name="Ma L.-J."/>
            <person name="Dead R."/>
            <person name="Young S."/>
            <person name="Zeng Q."/>
            <person name="Koehrsen M."/>
            <person name="Alvarado L."/>
            <person name="Berlin A."/>
            <person name="Chapman S.B."/>
            <person name="Chen Z."/>
            <person name="Freedman E."/>
            <person name="Gellesch M."/>
            <person name="Goldberg J."/>
            <person name="Griggs A."/>
            <person name="Gujja S."/>
            <person name="Heilman E.R."/>
            <person name="Heiman D."/>
            <person name="Hepburn T."/>
            <person name="Howarth C."/>
            <person name="Jen D."/>
            <person name="Larson L."/>
            <person name="Mehta T."/>
            <person name="Neiman D."/>
            <person name="Pearson M."/>
            <person name="Roberts A."/>
            <person name="Saif S."/>
            <person name="Shea T."/>
            <person name="Shenoy N."/>
            <person name="Sisk P."/>
            <person name="Stolte C."/>
            <person name="Sykes S."/>
            <person name="Walk T."/>
            <person name="White J."/>
            <person name="Yandava C."/>
            <person name="Haas B."/>
            <person name="Nusbaum C."/>
            <person name="Birren B."/>
        </authorList>
    </citation>
    <scope>NUCLEOTIDE SEQUENCE</scope>
    <source>
        <strain evidence="17">ATCC 64411</strain>
    </source>
</reference>
<dbReference type="GO" id="GO:0006355">
    <property type="term" value="P:regulation of DNA-templated transcription"/>
    <property type="evidence" value="ECO:0007669"/>
    <property type="project" value="InterPro"/>
</dbReference>
<keyword evidence="7" id="KW-0862">Zinc</keyword>
<feature type="region of interest" description="Disordered" evidence="15">
    <location>
        <begin position="1"/>
        <end position="287"/>
    </location>
</feature>
<keyword evidence="9" id="KW-0805">Transcription regulation</keyword>
<keyword evidence="19" id="KW-1185">Reference proteome</keyword>
<evidence type="ECO:0000256" key="14">
    <source>
        <dbReference type="PIRSR" id="PIRSR602717-51"/>
    </source>
</evidence>
<feature type="active site" description="Proton donor/acceptor" evidence="14">
    <location>
        <position position="600"/>
    </location>
</feature>
<dbReference type="GO" id="GO:0008270">
    <property type="term" value="F:zinc ion binding"/>
    <property type="evidence" value="ECO:0007669"/>
    <property type="project" value="UniProtKB-KW"/>
</dbReference>
<name>A0A0C4DUU5_MAGP6</name>
<dbReference type="GO" id="GO:0035267">
    <property type="term" value="C:NuA4 histone acetyltransferase complex"/>
    <property type="evidence" value="ECO:0007669"/>
    <property type="project" value="TreeGrafter"/>
</dbReference>
<feature type="domain" description="MYST-type HAT" evidence="16">
    <location>
        <begin position="288"/>
        <end position="687"/>
    </location>
</feature>
<dbReference type="STRING" id="644358.A0A0C4DUU5"/>
<keyword evidence="6" id="KW-0863">Zinc-finger</keyword>
<evidence type="ECO:0000256" key="5">
    <source>
        <dbReference type="ARBA" id="ARBA00022723"/>
    </source>
</evidence>
<reference evidence="17" key="3">
    <citation type="submission" date="2011-03" db="EMBL/GenBank/DDBJ databases">
        <title>Annotation of Magnaporthe poae ATCC 64411.</title>
        <authorList>
            <person name="Ma L.-J."/>
            <person name="Dead R."/>
            <person name="Young S.K."/>
            <person name="Zeng Q."/>
            <person name="Gargeya S."/>
            <person name="Fitzgerald M."/>
            <person name="Haas B."/>
            <person name="Abouelleil A."/>
            <person name="Alvarado L."/>
            <person name="Arachchi H.M."/>
            <person name="Berlin A."/>
            <person name="Brown A."/>
            <person name="Chapman S.B."/>
            <person name="Chen Z."/>
            <person name="Dunbar C."/>
            <person name="Freedman E."/>
            <person name="Gearin G."/>
            <person name="Gellesch M."/>
            <person name="Goldberg J."/>
            <person name="Griggs A."/>
            <person name="Gujja S."/>
            <person name="Heiman D."/>
            <person name="Howarth C."/>
            <person name="Larson L."/>
            <person name="Lui A."/>
            <person name="MacDonald P.J.P."/>
            <person name="Mehta T."/>
            <person name="Montmayeur A."/>
            <person name="Murphy C."/>
            <person name="Neiman D."/>
            <person name="Pearson M."/>
            <person name="Priest M."/>
            <person name="Roberts A."/>
            <person name="Saif S."/>
            <person name="Shea T."/>
            <person name="Shenoy N."/>
            <person name="Sisk P."/>
            <person name="Stolte C."/>
            <person name="Sykes S."/>
            <person name="Yandava C."/>
            <person name="Wortman J."/>
            <person name="Nusbaum C."/>
            <person name="Birren B."/>
        </authorList>
    </citation>
    <scope>NUCLEOTIDE SEQUENCE</scope>
    <source>
        <strain evidence="17">ATCC 64411</strain>
    </source>
</reference>
<proteinExistence type="inferred from homology"/>
<dbReference type="InterPro" id="IPR002717">
    <property type="entry name" value="HAT_MYST-type"/>
</dbReference>
<dbReference type="OrthoDB" id="787137at2759"/>
<dbReference type="Gene3D" id="3.30.60.60">
    <property type="entry name" value="N-acetyl transferase-like"/>
    <property type="match status" value="1"/>
</dbReference>
<dbReference type="EC" id="2.3.1.48" evidence="3"/>
<feature type="region of interest" description="Disordered" evidence="15">
    <location>
        <begin position="520"/>
        <end position="542"/>
    </location>
</feature>
<dbReference type="AlphaFoldDB" id="A0A0C4DUU5"/>
<evidence type="ECO:0000256" key="9">
    <source>
        <dbReference type="ARBA" id="ARBA00023015"/>
    </source>
</evidence>
<dbReference type="Gene3D" id="3.40.630.30">
    <property type="match status" value="1"/>
</dbReference>
<keyword evidence="8" id="KW-0007">Acetylation</keyword>
<keyword evidence="11" id="KW-0539">Nucleus</keyword>
<feature type="compositionally biased region" description="Low complexity" evidence="15">
    <location>
        <begin position="115"/>
        <end position="136"/>
    </location>
</feature>
<evidence type="ECO:0000256" key="3">
    <source>
        <dbReference type="ARBA" id="ARBA00013184"/>
    </source>
</evidence>
<feature type="compositionally biased region" description="Polar residues" evidence="15">
    <location>
        <begin position="208"/>
        <end position="222"/>
    </location>
</feature>
<evidence type="ECO:0000256" key="15">
    <source>
        <dbReference type="SAM" id="MobiDB-lite"/>
    </source>
</evidence>
<feature type="region of interest" description="Disordered" evidence="15">
    <location>
        <begin position="329"/>
        <end position="384"/>
    </location>
</feature>
<evidence type="ECO:0000256" key="6">
    <source>
        <dbReference type="ARBA" id="ARBA00022771"/>
    </source>
</evidence>
<feature type="compositionally biased region" description="Polar residues" evidence="15">
    <location>
        <begin position="94"/>
        <end position="106"/>
    </location>
</feature>
<dbReference type="SUPFAM" id="SSF55729">
    <property type="entry name" value="Acyl-CoA N-acyltransferases (Nat)"/>
    <property type="match status" value="1"/>
</dbReference>
<sequence>MPPPKRKRRLSQDELALAAPFPPPAPPSASATAAPTRRATRHTPAAPPPPSVPQHPDSDAPKRKRGRRPRNNPELSEPSSDPISSPVPPTVTIATQPGTPKTTVPTASGARKDTATAAIRRSSSTSQRPTRRVTPSQETENLPLRAAAATGRSTAASRPARTTRYGEVVVAPAPEKVPAGNPPGVHEATATIAPPAVQISPAPPAPLTSRTTSHNIATQTPLKPQAAVPPNQQPPRAAPAASPLAPAAAATPTGAMPKPQQQKQRAQPVHQPQAKPHAVSTPEKRGFRADRNIDKVVLGNTCFSAWYPSYYGKEVLGDVSGNAVAKTASNGTGATTTNGFHTAGVGKAKPHHTNGESNGSDAPCTNGTGKENGKGKAGQQQPTQQQPMLGRLYVCPSCFKYSKELVMWWEHVQACDRRHVVPGRKIYVHPKGSQTIHLRAPTKAGGPRKKSDADKVLTQVVQDEGEWSIWEVDGEQEMLFCQNLSLFGKLFLDNKSVFFDVTSFNYFLLVYTPPWPALPTSEPGEKDQASGASCTTNAVEPQPPSPRIVGFFSKEKMSWDNNTLACILVFPPWQRKGLGALLMGVSYEIARREGILGGPEKPISDLGRKGYKRYWAGEMARWLLTVQPDSINVAPAASTGVDGGNTTTAVVDLEECSRATWIALDDCLATLRDMNLAEDAGLGPPRPPVPGAAGPDEGAGDGHRGGDDATMQGAAAPSSSGKGQDDADKSGEEQAGQVRRVRIYKDRVRKWVADNGVDLTRPCDPAGFVDGYGIKAASVDKEKTPL</sequence>
<dbReference type="PROSITE" id="PS51726">
    <property type="entry name" value="MYST_HAT"/>
    <property type="match status" value="1"/>
</dbReference>
<feature type="compositionally biased region" description="Low complexity" evidence="15">
    <location>
        <begin position="238"/>
        <end position="273"/>
    </location>
</feature>
<evidence type="ECO:0000313" key="17">
    <source>
        <dbReference type="EMBL" id="KLU84699.1"/>
    </source>
</evidence>
<evidence type="ECO:0000313" key="18">
    <source>
        <dbReference type="EnsemblFungi" id="MAPG_03738T0"/>
    </source>
</evidence>
<evidence type="ECO:0000256" key="2">
    <source>
        <dbReference type="ARBA" id="ARBA00010107"/>
    </source>
</evidence>
<dbReference type="Pfam" id="PF01853">
    <property type="entry name" value="MOZ_SAS"/>
    <property type="match status" value="2"/>
</dbReference>
<feature type="compositionally biased region" description="Basic and acidic residues" evidence="15">
    <location>
        <begin position="723"/>
        <end position="732"/>
    </location>
</feature>
<dbReference type="PANTHER" id="PTHR10615:SF219">
    <property type="entry name" value="HISTONE ACETYLTRANSFERASE KAT5"/>
    <property type="match status" value="1"/>
</dbReference>
<dbReference type="Gene3D" id="1.10.10.10">
    <property type="entry name" value="Winged helix-like DNA-binding domain superfamily/Winged helix DNA-binding domain"/>
    <property type="match status" value="1"/>
</dbReference>
<keyword evidence="12" id="KW-0012">Acyltransferase</keyword>
<dbReference type="EMBL" id="ADBL01000888">
    <property type="status" value="NOT_ANNOTATED_CDS"/>
    <property type="molecule type" value="Genomic_DNA"/>
</dbReference>
<accession>A0A0C4DUU5</accession>